<keyword evidence="1" id="KW-0812">Transmembrane</keyword>
<evidence type="ECO:0000313" key="2">
    <source>
        <dbReference type="Proteomes" id="UP000095283"/>
    </source>
</evidence>
<protein>
    <submittedName>
        <fullName evidence="3">7TM_GPCR_Srx domain-containing protein</fullName>
    </submittedName>
</protein>
<sequence length="130" mass="15137">MVLYFVIVCFYVLNSSLFYGQNFNIYCLIFVFPSFISLYYLQSLGVLWALLRIFSRSSLTITFITSSSDGLYSIGKAKFVSKQLFSFLLFIIALVFVRSMQWAFHHNGVFFGIFGKLIDVVWFLVFSYLN</sequence>
<accession>A0A1I7WSP8</accession>
<dbReference type="WBParaSite" id="Hba_08165">
    <property type="protein sequence ID" value="Hba_08165"/>
    <property type="gene ID" value="Hba_08165"/>
</dbReference>
<evidence type="ECO:0000256" key="1">
    <source>
        <dbReference type="SAM" id="Phobius"/>
    </source>
</evidence>
<feature type="transmembrane region" description="Helical" evidence="1">
    <location>
        <begin position="110"/>
        <end position="129"/>
    </location>
</feature>
<dbReference type="Proteomes" id="UP000095283">
    <property type="component" value="Unplaced"/>
</dbReference>
<dbReference type="AlphaFoldDB" id="A0A1I7WSP8"/>
<feature type="transmembrane region" description="Helical" evidence="1">
    <location>
        <begin position="30"/>
        <end position="51"/>
    </location>
</feature>
<reference evidence="3" key="1">
    <citation type="submission" date="2016-11" db="UniProtKB">
        <authorList>
            <consortium name="WormBaseParasite"/>
        </authorList>
    </citation>
    <scope>IDENTIFICATION</scope>
</reference>
<name>A0A1I7WSP8_HETBA</name>
<keyword evidence="1" id="KW-0472">Membrane</keyword>
<proteinExistence type="predicted"/>
<keyword evidence="2" id="KW-1185">Reference proteome</keyword>
<organism evidence="2 3">
    <name type="scientific">Heterorhabditis bacteriophora</name>
    <name type="common">Entomopathogenic nematode worm</name>
    <dbReference type="NCBI Taxonomy" id="37862"/>
    <lineage>
        <taxon>Eukaryota</taxon>
        <taxon>Metazoa</taxon>
        <taxon>Ecdysozoa</taxon>
        <taxon>Nematoda</taxon>
        <taxon>Chromadorea</taxon>
        <taxon>Rhabditida</taxon>
        <taxon>Rhabditina</taxon>
        <taxon>Rhabditomorpha</taxon>
        <taxon>Strongyloidea</taxon>
        <taxon>Heterorhabditidae</taxon>
        <taxon>Heterorhabditis</taxon>
    </lineage>
</organism>
<evidence type="ECO:0000313" key="3">
    <source>
        <dbReference type="WBParaSite" id="Hba_08165"/>
    </source>
</evidence>
<keyword evidence="1" id="KW-1133">Transmembrane helix</keyword>
<feature type="transmembrane region" description="Helical" evidence="1">
    <location>
        <begin position="84"/>
        <end position="104"/>
    </location>
</feature>